<feature type="region of interest" description="Disordered" evidence="1">
    <location>
        <begin position="1"/>
        <end position="24"/>
    </location>
</feature>
<gene>
    <name evidence="2" type="ORF">SBD_1454</name>
</gene>
<evidence type="ECO:0000313" key="2">
    <source>
        <dbReference type="EMBL" id="EMF57292.1"/>
    </source>
</evidence>
<organism evidence="2 3">
    <name type="scientific">Streptomyces bottropensis ATCC 25435</name>
    <dbReference type="NCBI Taxonomy" id="1054862"/>
    <lineage>
        <taxon>Bacteria</taxon>
        <taxon>Bacillati</taxon>
        <taxon>Actinomycetota</taxon>
        <taxon>Actinomycetes</taxon>
        <taxon>Kitasatosporales</taxon>
        <taxon>Streptomycetaceae</taxon>
        <taxon>Streptomyces</taxon>
    </lineage>
</organism>
<evidence type="ECO:0000256" key="1">
    <source>
        <dbReference type="SAM" id="MobiDB-lite"/>
    </source>
</evidence>
<protein>
    <submittedName>
        <fullName evidence="2">Uncharacterized protein</fullName>
    </submittedName>
</protein>
<sequence>MPTVIQDGRGRRADHAPRAEAAKTSATRAVLWTAKWLNARRGLPSVISITTAAVAASATRARYTAAGRRRVGVTTAVAGTTDFTGAGMPEIAGRSGMSLGIGEVMRSR</sequence>
<accession>M3DKA4</accession>
<reference evidence="3" key="1">
    <citation type="journal article" date="2013" name="Genome Announc.">
        <title>Draft Genome Sequence of Streptomyces bottropensis ATCC 25435, a Bottromycin-Producing Actinomycete.</title>
        <authorList>
            <person name="Zhang H."/>
            <person name="Zhou W."/>
            <person name="Zhuang Y."/>
            <person name="Liang X."/>
            <person name="Liu T."/>
        </authorList>
    </citation>
    <scope>NUCLEOTIDE SEQUENCE [LARGE SCALE GENOMIC DNA]</scope>
    <source>
        <strain evidence="3">ATCC 25435</strain>
    </source>
</reference>
<evidence type="ECO:0000313" key="3">
    <source>
        <dbReference type="Proteomes" id="UP000030760"/>
    </source>
</evidence>
<feature type="compositionally biased region" description="Basic and acidic residues" evidence="1">
    <location>
        <begin position="8"/>
        <end position="21"/>
    </location>
</feature>
<name>M3DKA4_9ACTN</name>
<dbReference type="Proteomes" id="UP000030760">
    <property type="component" value="Unassembled WGS sequence"/>
</dbReference>
<dbReference type="AlphaFoldDB" id="M3DKA4"/>
<proteinExistence type="predicted"/>
<dbReference type="EMBL" id="KB405057">
    <property type="protein sequence ID" value="EMF57292.1"/>
    <property type="molecule type" value="Genomic_DNA"/>
</dbReference>